<keyword evidence="1" id="KW-0472">Membrane</keyword>
<dbReference type="Bgee" id="FBgn0247518">
    <property type="expression patterns" value="Expressed in male reproductive system and 1 other cell type or tissue"/>
</dbReference>
<keyword evidence="2" id="KW-1185">Reference proteome</keyword>
<protein>
    <submittedName>
        <fullName evidence="3">Uncharacterized protein</fullName>
    </submittedName>
</protein>
<reference evidence="3" key="2">
    <citation type="submission" date="2025-08" db="UniProtKB">
        <authorList>
            <consortium name="RefSeq"/>
        </authorList>
    </citation>
    <scope>IDENTIFICATION</scope>
    <source>
        <strain evidence="3">MV-25-SWS-2005</strain>
        <tissue evidence="3">Whole body</tissue>
    </source>
</reference>
<dbReference type="AlphaFoldDB" id="A0A6I8V3M9"/>
<organism evidence="2 3">
    <name type="scientific">Drosophila pseudoobscura pseudoobscura</name>
    <name type="common">Fruit fly</name>
    <dbReference type="NCBI Taxonomy" id="46245"/>
    <lineage>
        <taxon>Eukaryota</taxon>
        <taxon>Metazoa</taxon>
        <taxon>Ecdysozoa</taxon>
        <taxon>Arthropoda</taxon>
        <taxon>Hexapoda</taxon>
        <taxon>Insecta</taxon>
        <taxon>Pterygota</taxon>
        <taxon>Neoptera</taxon>
        <taxon>Endopterygota</taxon>
        <taxon>Diptera</taxon>
        <taxon>Brachycera</taxon>
        <taxon>Muscomorpha</taxon>
        <taxon>Ephydroidea</taxon>
        <taxon>Drosophilidae</taxon>
        <taxon>Drosophila</taxon>
        <taxon>Sophophora</taxon>
    </lineage>
</organism>
<evidence type="ECO:0000313" key="2">
    <source>
        <dbReference type="Proteomes" id="UP000001819"/>
    </source>
</evidence>
<gene>
    <name evidence="3" type="primary">LOC6897993</name>
</gene>
<sequence>MIKFNLNIVMGILSLIFVIVFFIVGGYYTLQHPKQEHFKSCYAEGGVCREEDNCKDQFKGYFLTLCVLKRKICCLSKKPMETEVNYD</sequence>
<accession>A0A6I8V3M9</accession>
<feature type="transmembrane region" description="Helical" evidence="1">
    <location>
        <begin position="6"/>
        <end position="30"/>
    </location>
</feature>
<keyword evidence="1" id="KW-1133">Transmembrane helix</keyword>
<dbReference type="KEGG" id="dpo:6897993"/>
<proteinExistence type="predicted"/>
<dbReference type="InParanoid" id="A0A6I8V3M9"/>
<evidence type="ECO:0000313" key="3">
    <source>
        <dbReference type="RefSeq" id="XP_002138090.1"/>
    </source>
</evidence>
<dbReference type="OMA" id="KRKICCM"/>
<keyword evidence="1" id="KW-0812">Transmembrane</keyword>
<dbReference type="RefSeq" id="XP_002138090.1">
    <property type="nucleotide sequence ID" value="XM_002138054.3"/>
</dbReference>
<evidence type="ECO:0000256" key="1">
    <source>
        <dbReference type="SAM" id="Phobius"/>
    </source>
</evidence>
<reference evidence="2" key="1">
    <citation type="submission" date="2024-06" db="UniProtKB">
        <authorList>
            <consortium name="RefSeq"/>
        </authorList>
    </citation>
    <scope>NUCLEOTIDE SEQUENCE [LARGE SCALE GENOMIC DNA]</scope>
    <source>
        <strain evidence="2">MV2-25</strain>
    </source>
</reference>
<dbReference type="GeneID" id="6897993"/>
<name>A0A6I8V3M9_DROPS</name>
<dbReference type="Proteomes" id="UP000001819">
    <property type="component" value="Chromosome 2"/>
</dbReference>